<dbReference type="PANTHER" id="PTHR19818">
    <property type="entry name" value="ZINC FINGER PROTEIN ZIC AND GLI"/>
    <property type="match status" value="1"/>
</dbReference>
<dbReference type="PANTHER" id="PTHR19818:SF139">
    <property type="entry name" value="PAIR-RULE PROTEIN ODD-PAIRED"/>
    <property type="match status" value="1"/>
</dbReference>
<dbReference type="SMART" id="SM00355">
    <property type="entry name" value="ZnF_C2H2"/>
    <property type="match status" value="3"/>
</dbReference>
<feature type="domain" description="C2H2-type" evidence="6">
    <location>
        <begin position="82"/>
        <end position="109"/>
    </location>
</feature>
<dbReference type="GO" id="GO:0000978">
    <property type="term" value="F:RNA polymerase II cis-regulatory region sequence-specific DNA binding"/>
    <property type="evidence" value="ECO:0007669"/>
    <property type="project" value="TreeGrafter"/>
</dbReference>
<keyword evidence="8" id="KW-1185">Reference proteome</keyword>
<dbReference type="PROSITE" id="PS00028">
    <property type="entry name" value="ZINC_FINGER_C2H2_1"/>
    <property type="match status" value="3"/>
</dbReference>
<dbReference type="GO" id="GO:0005634">
    <property type="term" value="C:nucleus"/>
    <property type="evidence" value="ECO:0007669"/>
    <property type="project" value="UniProtKB-ARBA"/>
</dbReference>
<protein>
    <recommendedName>
        <fullName evidence="6">C2H2-type domain-containing protein</fullName>
    </recommendedName>
</protein>
<feature type="domain" description="C2H2-type" evidence="6">
    <location>
        <begin position="54"/>
        <end position="81"/>
    </location>
</feature>
<proteinExistence type="predicted"/>
<sequence>MAFTRKTLLSQHKRTHIKYTERIKCDFEGCEVRFVKLGDKTHHMRLVHLKVKQHVCDFCGEAFGALQTLRHHRFIHTGEKPYKCNVCGQGFRQRTAMKTHRKIHFGKGKEGHDIINNLPEINLSLVNTVNE</sequence>
<dbReference type="GO" id="GO:0045944">
    <property type="term" value="P:positive regulation of transcription by RNA polymerase II"/>
    <property type="evidence" value="ECO:0007669"/>
    <property type="project" value="UniProtKB-ARBA"/>
</dbReference>
<dbReference type="SUPFAM" id="SSF57667">
    <property type="entry name" value="beta-beta-alpha zinc fingers"/>
    <property type="match status" value="2"/>
</dbReference>
<evidence type="ECO:0000256" key="4">
    <source>
        <dbReference type="ARBA" id="ARBA00022833"/>
    </source>
</evidence>
<keyword evidence="4" id="KW-0862">Zinc</keyword>
<accession>A0A0L0C4S3</accession>
<dbReference type="GO" id="GO:0000981">
    <property type="term" value="F:DNA-binding transcription factor activity, RNA polymerase II-specific"/>
    <property type="evidence" value="ECO:0007669"/>
    <property type="project" value="TreeGrafter"/>
</dbReference>
<evidence type="ECO:0000256" key="3">
    <source>
        <dbReference type="ARBA" id="ARBA00022771"/>
    </source>
</evidence>
<keyword evidence="1" id="KW-0479">Metal-binding</keyword>
<dbReference type="GO" id="GO:0008270">
    <property type="term" value="F:zinc ion binding"/>
    <property type="evidence" value="ECO:0007669"/>
    <property type="project" value="UniProtKB-KW"/>
</dbReference>
<comment type="caution">
    <text evidence="7">The sequence shown here is derived from an EMBL/GenBank/DDBJ whole genome shotgun (WGS) entry which is preliminary data.</text>
</comment>
<organism evidence="7 8">
    <name type="scientific">Lucilia cuprina</name>
    <name type="common">Green bottle fly</name>
    <name type="synonym">Australian sheep blowfly</name>
    <dbReference type="NCBI Taxonomy" id="7375"/>
    <lineage>
        <taxon>Eukaryota</taxon>
        <taxon>Metazoa</taxon>
        <taxon>Ecdysozoa</taxon>
        <taxon>Arthropoda</taxon>
        <taxon>Hexapoda</taxon>
        <taxon>Insecta</taxon>
        <taxon>Pterygota</taxon>
        <taxon>Neoptera</taxon>
        <taxon>Endopterygota</taxon>
        <taxon>Diptera</taxon>
        <taxon>Brachycera</taxon>
        <taxon>Muscomorpha</taxon>
        <taxon>Oestroidea</taxon>
        <taxon>Calliphoridae</taxon>
        <taxon>Luciliinae</taxon>
        <taxon>Lucilia</taxon>
    </lineage>
</organism>
<dbReference type="EMBL" id="JRES01000921">
    <property type="protein sequence ID" value="KNC27247.1"/>
    <property type="molecule type" value="Genomic_DNA"/>
</dbReference>
<dbReference type="InterPro" id="IPR013087">
    <property type="entry name" value="Znf_C2H2_type"/>
</dbReference>
<reference evidence="7 8" key="1">
    <citation type="journal article" date="2015" name="Nat. Commun.">
        <title>Lucilia cuprina genome unlocks parasitic fly biology to underpin future interventions.</title>
        <authorList>
            <person name="Anstead C.A."/>
            <person name="Korhonen P.K."/>
            <person name="Young N.D."/>
            <person name="Hall R.S."/>
            <person name="Jex A.R."/>
            <person name="Murali S.C."/>
            <person name="Hughes D.S."/>
            <person name="Lee S.F."/>
            <person name="Perry T."/>
            <person name="Stroehlein A.J."/>
            <person name="Ansell B.R."/>
            <person name="Breugelmans B."/>
            <person name="Hofmann A."/>
            <person name="Qu J."/>
            <person name="Dugan S."/>
            <person name="Lee S.L."/>
            <person name="Chao H."/>
            <person name="Dinh H."/>
            <person name="Han Y."/>
            <person name="Doddapaneni H.V."/>
            <person name="Worley K.C."/>
            <person name="Muzny D.M."/>
            <person name="Ioannidis P."/>
            <person name="Waterhouse R.M."/>
            <person name="Zdobnov E.M."/>
            <person name="James P.J."/>
            <person name="Bagnall N.H."/>
            <person name="Kotze A.C."/>
            <person name="Gibbs R.A."/>
            <person name="Richards S."/>
            <person name="Batterham P."/>
            <person name="Gasser R.B."/>
        </authorList>
    </citation>
    <scope>NUCLEOTIDE SEQUENCE [LARGE SCALE GENOMIC DNA]</scope>
    <source>
        <strain evidence="7 8">LS</strain>
        <tissue evidence="7">Full body</tissue>
    </source>
</reference>
<evidence type="ECO:0000256" key="2">
    <source>
        <dbReference type="ARBA" id="ARBA00022737"/>
    </source>
</evidence>
<evidence type="ECO:0000256" key="1">
    <source>
        <dbReference type="ARBA" id="ARBA00022723"/>
    </source>
</evidence>
<evidence type="ECO:0000256" key="5">
    <source>
        <dbReference type="PROSITE-ProRule" id="PRU00042"/>
    </source>
</evidence>
<dbReference type="OMA" id="RQKGDIN"/>
<keyword evidence="2" id="KW-0677">Repeat</keyword>
<dbReference type="Proteomes" id="UP000037069">
    <property type="component" value="Unassembled WGS sequence"/>
</dbReference>
<name>A0A0L0C4S3_LUCCU</name>
<evidence type="ECO:0000313" key="8">
    <source>
        <dbReference type="Proteomes" id="UP000037069"/>
    </source>
</evidence>
<keyword evidence="3 5" id="KW-0863">Zinc-finger</keyword>
<dbReference type="STRING" id="7375.A0A0L0C4S3"/>
<evidence type="ECO:0000259" key="6">
    <source>
        <dbReference type="PROSITE" id="PS50157"/>
    </source>
</evidence>
<dbReference type="FunFam" id="3.30.160.60:FF:000557">
    <property type="entry name" value="zinc finger and SCAN domain-containing protein 29"/>
    <property type="match status" value="1"/>
</dbReference>
<dbReference type="OrthoDB" id="6077919at2759"/>
<evidence type="ECO:0000313" key="7">
    <source>
        <dbReference type="EMBL" id="KNC27247.1"/>
    </source>
</evidence>
<dbReference type="Gene3D" id="3.30.160.60">
    <property type="entry name" value="Classic Zinc Finger"/>
    <property type="match status" value="3"/>
</dbReference>
<gene>
    <name evidence="7" type="ORF">FF38_01117</name>
</gene>
<dbReference type="PROSITE" id="PS50157">
    <property type="entry name" value="ZINC_FINGER_C2H2_2"/>
    <property type="match status" value="2"/>
</dbReference>
<dbReference type="InterPro" id="IPR050329">
    <property type="entry name" value="GLI_C2H2-zinc-finger"/>
</dbReference>
<dbReference type="Pfam" id="PF00096">
    <property type="entry name" value="zf-C2H2"/>
    <property type="match status" value="1"/>
</dbReference>
<dbReference type="InterPro" id="IPR036236">
    <property type="entry name" value="Znf_C2H2_sf"/>
</dbReference>
<dbReference type="AlphaFoldDB" id="A0A0L0C4S3"/>